<evidence type="ECO:0000256" key="1">
    <source>
        <dbReference type="SAM" id="Phobius"/>
    </source>
</evidence>
<reference evidence="2 3" key="2">
    <citation type="submission" date="2019-08" db="EMBL/GenBank/DDBJ databases">
        <title>Tsukamurella conjunctivitidis sp. nov., Tsukamurella assacharolytica sp. nov. and Tsukamurella sputae sp. nov. isolated from patients with conjunctivitis, bacteraemia (lymphoma) and respiratory infection (sputum) in Hong Kong.</title>
        <authorList>
            <person name="Fok K.M.N."/>
            <person name="Fong J.Y.H."/>
        </authorList>
    </citation>
    <scope>NUCLEOTIDE SEQUENCE [LARGE SCALE GENOMIC DNA]</scope>
    <source>
        <strain evidence="2 3">HKU70</strain>
    </source>
</reference>
<feature type="transmembrane region" description="Helical" evidence="1">
    <location>
        <begin position="158"/>
        <end position="177"/>
    </location>
</feature>
<comment type="caution">
    <text evidence="2">The sequence shown here is derived from an EMBL/GenBank/DDBJ whole genome shotgun (WGS) entry which is preliminary data.</text>
</comment>
<organism evidence="2 3">
    <name type="scientific">Tsukamurella sputi</name>
    <dbReference type="NCBI Taxonomy" id="2591848"/>
    <lineage>
        <taxon>Bacteria</taxon>
        <taxon>Bacillati</taxon>
        <taxon>Actinomycetota</taxon>
        <taxon>Actinomycetes</taxon>
        <taxon>Mycobacteriales</taxon>
        <taxon>Tsukamurellaceae</taxon>
        <taxon>Tsukamurella</taxon>
    </lineage>
</organism>
<evidence type="ECO:0000313" key="3">
    <source>
        <dbReference type="Proteomes" id="UP000319792"/>
    </source>
</evidence>
<dbReference type="Proteomes" id="UP000319792">
    <property type="component" value="Unassembled WGS sequence"/>
</dbReference>
<name>A0A5C5RKW0_9ACTN</name>
<dbReference type="EMBL" id="VIGV01000005">
    <property type="protein sequence ID" value="TWS23093.1"/>
    <property type="molecule type" value="Genomic_DNA"/>
</dbReference>
<dbReference type="RefSeq" id="WP_146436226.1">
    <property type="nucleotide sequence ID" value="NZ_VIGV01000005.1"/>
</dbReference>
<accession>A0A5C5RKW0</accession>
<feature type="transmembrane region" description="Helical" evidence="1">
    <location>
        <begin position="37"/>
        <end position="64"/>
    </location>
</feature>
<protein>
    <submittedName>
        <fullName evidence="2">Uncharacterized protein</fullName>
    </submittedName>
</protein>
<dbReference type="OrthoDB" id="9830328at2"/>
<reference evidence="2 3" key="1">
    <citation type="submission" date="2019-06" db="EMBL/GenBank/DDBJ databases">
        <authorList>
            <person name="Teng J.L.L."/>
            <person name="Lee H.H."/>
            <person name="Lau S.K.P."/>
            <person name="Woo P.C.Y."/>
        </authorList>
    </citation>
    <scope>NUCLEOTIDE SEQUENCE [LARGE SCALE GENOMIC DNA]</scope>
    <source>
        <strain evidence="2 3">HKU70</strain>
    </source>
</reference>
<keyword evidence="1" id="KW-0472">Membrane</keyword>
<proteinExistence type="predicted"/>
<keyword evidence="1" id="KW-1133">Transmembrane helix</keyword>
<evidence type="ECO:0000313" key="2">
    <source>
        <dbReference type="EMBL" id="TWS23093.1"/>
    </source>
</evidence>
<feature type="transmembrane region" description="Helical" evidence="1">
    <location>
        <begin position="6"/>
        <end position="25"/>
    </location>
</feature>
<feature type="transmembrane region" description="Helical" evidence="1">
    <location>
        <begin position="90"/>
        <end position="108"/>
    </location>
</feature>
<dbReference type="AlphaFoldDB" id="A0A5C5RKW0"/>
<gene>
    <name evidence="2" type="ORF">FK268_17050</name>
</gene>
<sequence length="228" mass="24305">MNVETWGLITRIIAIISIGTLVGQASARLIGLIKKPFFQVLASVLECSALLASLLVTLSMIAVASGKFDGERLENSVGTLQDALYLDLEYMARSAALLGMVVAMFYLLKDGAPRWRSALVLAAGAFGAYWLFAYLSSIAAMFVIVLDLDPAQATLFNRLITVFQIISPIALVLIALLRLTAVRARVRPLLQRLHLPVHAAWGVAATPGGAVDGGANGDPHDGKHRAGL</sequence>
<feature type="transmembrane region" description="Helical" evidence="1">
    <location>
        <begin position="120"/>
        <end position="146"/>
    </location>
</feature>
<keyword evidence="1" id="KW-0812">Transmembrane</keyword>
<keyword evidence="3" id="KW-1185">Reference proteome</keyword>